<dbReference type="HOGENOM" id="CLU_035509_2_2_1"/>
<dbReference type="OrthoDB" id="3037019at2759"/>
<gene>
    <name evidence="3" type="ORF">CC1G_02365</name>
</gene>
<feature type="domain" description="DUF6533" evidence="2">
    <location>
        <begin position="34"/>
        <end position="73"/>
    </location>
</feature>
<keyword evidence="1" id="KW-0812">Transmembrane</keyword>
<sequence>MAPSAAELAMVEAARQDPIVRRDLTNMAMANTGLLFILFYDHLITLPDEVRVIWPMPWKLPKILFMVNRYFVPAFLIFHNFKAIYRGARRVKHFLYAMFGLQLLATGILSGIIMPAVRGYSGQDKVPGCLYIMPQHMEMIWLPGTLFEALLAVMTIYQGIVLGFRSPLLRVLVRDAFIYFIAIFTCLLASLIYPKVGQRFLAPPLLLPSTVIASLGTARITINLRTQPTREQVTPVPDQIQLRSPTSTNPVIPFYSTSYGMQDQIKIKMETFVETSKP</sequence>
<evidence type="ECO:0000256" key="1">
    <source>
        <dbReference type="SAM" id="Phobius"/>
    </source>
</evidence>
<feature type="transmembrane region" description="Helical" evidence="1">
    <location>
        <begin position="93"/>
        <end position="117"/>
    </location>
</feature>
<organism evidence="3 4">
    <name type="scientific">Coprinopsis cinerea (strain Okayama-7 / 130 / ATCC MYA-4618 / FGSC 9003)</name>
    <name type="common">Inky cap fungus</name>
    <name type="synonym">Hormographiella aspergillata</name>
    <dbReference type="NCBI Taxonomy" id="240176"/>
    <lineage>
        <taxon>Eukaryota</taxon>
        <taxon>Fungi</taxon>
        <taxon>Dikarya</taxon>
        <taxon>Basidiomycota</taxon>
        <taxon>Agaricomycotina</taxon>
        <taxon>Agaricomycetes</taxon>
        <taxon>Agaricomycetidae</taxon>
        <taxon>Agaricales</taxon>
        <taxon>Agaricineae</taxon>
        <taxon>Psathyrellaceae</taxon>
        <taxon>Coprinopsis</taxon>
    </lineage>
</organism>
<feature type="transmembrane region" description="Helical" evidence="1">
    <location>
        <begin position="140"/>
        <end position="164"/>
    </location>
</feature>
<dbReference type="EMBL" id="AACS02000003">
    <property type="protein sequence ID" value="EAU90978.2"/>
    <property type="molecule type" value="Genomic_DNA"/>
</dbReference>
<dbReference type="InParanoid" id="A8N7V8"/>
<protein>
    <recommendedName>
        <fullName evidence="2">DUF6533 domain-containing protein</fullName>
    </recommendedName>
</protein>
<feature type="transmembrane region" description="Helical" evidence="1">
    <location>
        <begin position="176"/>
        <end position="193"/>
    </location>
</feature>
<accession>A8N7V8</accession>
<dbReference type="GeneID" id="6007367"/>
<keyword evidence="1" id="KW-1133">Transmembrane helix</keyword>
<keyword evidence="1" id="KW-0472">Membrane</keyword>
<name>A8N7V8_COPC7</name>
<dbReference type="KEGG" id="cci:CC1G_02365"/>
<evidence type="ECO:0000313" key="3">
    <source>
        <dbReference type="EMBL" id="EAU90978.2"/>
    </source>
</evidence>
<evidence type="ECO:0000313" key="4">
    <source>
        <dbReference type="Proteomes" id="UP000001861"/>
    </source>
</evidence>
<keyword evidence="4" id="KW-1185">Reference proteome</keyword>
<dbReference type="InterPro" id="IPR045340">
    <property type="entry name" value="DUF6533"/>
</dbReference>
<dbReference type="RefSeq" id="XP_001830914.2">
    <property type="nucleotide sequence ID" value="XM_001830862.2"/>
</dbReference>
<dbReference type="Pfam" id="PF20151">
    <property type="entry name" value="DUF6533"/>
    <property type="match status" value="1"/>
</dbReference>
<feature type="transmembrane region" description="Helical" evidence="1">
    <location>
        <begin position="24"/>
        <end position="43"/>
    </location>
</feature>
<comment type="caution">
    <text evidence="3">The sequence shown here is derived from an EMBL/GenBank/DDBJ whole genome shotgun (WGS) entry which is preliminary data.</text>
</comment>
<evidence type="ECO:0000259" key="2">
    <source>
        <dbReference type="Pfam" id="PF20151"/>
    </source>
</evidence>
<proteinExistence type="predicted"/>
<dbReference type="AlphaFoldDB" id="A8N7V8"/>
<dbReference type="Proteomes" id="UP000001861">
    <property type="component" value="Unassembled WGS sequence"/>
</dbReference>
<feature type="transmembrane region" description="Helical" evidence="1">
    <location>
        <begin position="63"/>
        <end position="81"/>
    </location>
</feature>
<reference evidence="3 4" key="1">
    <citation type="journal article" date="2010" name="Proc. Natl. Acad. Sci. U.S.A.">
        <title>Insights into evolution of multicellular fungi from the assembled chromosomes of the mushroom Coprinopsis cinerea (Coprinus cinereus).</title>
        <authorList>
            <person name="Stajich J.E."/>
            <person name="Wilke S.K."/>
            <person name="Ahren D."/>
            <person name="Au C.H."/>
            <person name="Birren B.W."/>
            <person name="Borodovsky M."/>
            <person name="Burns C."/>
            <person name="Canback B."/>
            <person name="Casselton L.A."/>
            <person name="Cheng C.K."/>
            <person name="Deng J."/>
            <person name="Dietrich F.S."/>
            <person name="Fargo D.C."/>
            <person name="Farman M.L."/>
            <person name="Gathman A.C."/>
            <person name="Goldberg J."/>
            <person name="Guigo R."/>
            <person name="Hoegger P.J."/>
            <person name="Hooker J.B."/>
            <person name="Huggins A."/>
            <person name="James T.Y."/>
            <person name="Kamada T."/>
            <person name="Kilaru S."/>
            <person name="Kodira C."/>
            <person name="Kues U."/>
            <person name="Kupfer D."/>
            <person name="Kwan H.S."/>
            <person name="Lomsadze A."/>
            <person name="Li W."/>
            <person name="Lilly W.W."/>
            <person name="Ma L.J."/>
            <person name="Mackey A.J."/>
            <person name="Manning G."/>
            <person name="Martin F."/>
            <person name="Muraguchi H."/>
            <person name="Natvig D.O."/>
            <person name="Palmerini H."/>
            <person name="Ramesh M.A."/>
            <person name="Rehmeyer C.J."/>
            <person name="Roe B.A."/>
            <person name="Shenoy N."/>
            <person name="Stanke M."/>
            <person name="Ter-Hovhannisyan V."/>
            <person name="Tunlid A."/>
            <person name="Velagapudi R."/>
            <person name="Vision T.J."/>
            <person name="Zeng Q."/>
            <person name="Zolan M.E."/>
            <person name="Pukkila P.J."/>
        </authorList>
    </citation>
    <scope>NUCLEOTIDE SEQUENCE [LARGE SCALE GENOMIC DNA]</scope>
    <source>
        <strain evidence="4">Okayama-7 / 130 / ATCC MYA-4618 / FGSC 9003</strain>
    </source>
</reference>
<dbReference type="VEuPathDB" id="FungiDB:CC1G_02365"/>